<feature type="binding site" evidence="3">
    <location>
        <position position="57"/>
    </location>
    <ligand>
        <name>Mg(2+)</name>
        <dbReference type="ChEBI" id="CHEBI:18420"/>
        <label>1</label>
    </ligand>
</feature>
<gene>
    <name evidence="4" type="ORF">NDI89_19540</name>
</gene>
<dbReference type="InterPro" id="IPR036705">
    <property type="entry name" value="Ribosyl_crysJ1_sf"/>
</dbReference>
<dbReference type="Pfam" id="PF03747">
    <property type="entry name" value="ADP_ribosyl_GH"/>
    <property type="match status" value="1"/>
</dbReference>
<dbReference type="PANTHER" id="PTHR16222">
    <property type="entry name" value="ADP-RIBOSYLGLYCOHYDROLASE"/>
    <property type="match status" value="1"/>
</dbReference>
<dbReference type="GO" id="GO:0046872">
    <property type="term" value="F:metal ion binding"/>
    <property type="evidence" value="ECO:0007669"/>
    <property type="project" value="UniProtKB-KW"/>
</dbReference>
<comment type="cofactor">
    <cofactor evidence="3">
        <name>Mg(2+)</name>
        <dbReference type="ChEBI" id="CHEBI:18420"/>
    </cofactor>
    <text evidence="3">Binds 2 magnesium ions per subunit.</text>
</comment>
<evidence type="ECO:0000256" key="3">
    <source>
        <dbReference type="PIRSR" id="PIRSR605502-1"/>
    </source>
</evidence>
<evidence type="ECO:0000256" key="1">
    <source>
        <dbReference type="ARBA" id="ARBA00010702"/>
    </source>
</evidence>
<name>A0A9Q4L0L3_9EURY</name>
<proteinExistence type="inferred from homology"/>
<evidence type="ECO:0000256" key="2">
    <source>
        <dbReference type="ARBA" id="ARBA00022801"/>
    </source>
</evidence>
<sequence>MDQDRAEGVLLGLACGDALGRPVEFKSTDRIAAEYGTLTEMVGNGTWGQPAGTITDDTEQALCIARSLAEHDAFEPADVADRFVQWYDSGPFDIGNMTRRSLEQLKRGRAWDEAGRQVWETSSEGSNAGNGSVMRCPPLSTAYHEDRETLTRVSRQSSVITHADPRCTYGCAVLNLTIAGLLNDESEPLSSALDAIRAKAPDELISALEPIANGDRPETLQTSGYVVHTLQTALADALTADSAESAIVTAVNRGGDADTIGAVAGAIAGARFGAGELPVGWLSSIDERDELTQLASRLQE</sequence>
<accession>A0A9Q4L0L3</accession>
<keyword evidence="3" id="KW-0479">Metal-binding</keyword>
<feature type="binding site" evidence="3">
    <location>
        <position position="56"/>
    </location>
    <ligand>
        <name>Mg(2+)</name>
        <dbReference type="ChEBI" id="CHEBI:18420"/>
        <label>1</label>
    </ligand>
</feature>
<keyword evidence="5" id="KW-1185">Reference proteome</keyword>
<dbReference type="Gene3D" id="1.10.4080.10">
    <property type="entry name" value="ADP-ribosylation/Crystallin J1"/>
    <property type="match status" value="1"/>
</dbReference>
<organism evidence="4 5">
    <name type="scientific">Natrinema salsiterrestre</name>
    <dbReference type="NCBI Taxonomy" id="2950540"/>
    <lineage>
        <taxon>Archaea</taxon>
        <taxon>Methanobacteriati</taxon>
        <taxon>Methanobacteriota</taxon>
        <taxon>Stenosarchaea group</taxon>
        <taxon>Halobacteria</taxon>
        <taxon>Halobacteriales</taxon>
        <taxon>Natrialbaceae</taxon>
        <taxon>Natrinema</taxon>
    </lineage>
</organism>
<protein>
    <submittedName>
        <fullName evidence="4">ADP-ribosylglycohydrolase family protein</fullName>
    </submittedName>
</protein>
<dbReference type="EMBL" id="JAMQOT010000009">
    <property type="protein sequence ID" value="MDF9747775.1"/>
    <property type="molecule type" value="Genomic_DNA"/>
</dbReference>
<comment type="caution">
    <text evidence="4">The sequence shown here is derived from an EMBL/GenBank/DDBJ whole genome shotgun (WGS) entry which is preliminary data.</text>
</comment>
<evidence type="ECO:0000313" key="5">
    <source>
        <dbReference type="Proteomes" id="UP001154061"/>
    </source>
</evidence>
<dbReference type="InterPro" id="IPR005502">
    <property type="entry name" value="Ribosyl_crysJ1"/>
</dbReference>
<evidence type="ECO:0000313" key="4">
    <source>
        <dbReference type="EMBL" id="MDF9747775.1"/>
    </source>
</evidence>
<dbReference type="RefSeq" id="WP_277524081.1">
    <property type="nucleotide sequence ID" value="NZ_JAMQOT010000009.1"/>
</dbReference>
<keyword evidence="2" id="KW-0378">Hydrolase</keyword>
<feature type="binding site" evidence="3">
    <location>
        <position position="256"/>
    </location>
    <ligand>
        <name>Mg(2+)</name>
        <dbReference type="ChEBI" id="CHEBI:18420"/>
        <label>1</label>
    </ligand>
</feature>
<keyword evidence="3" id="KW-0460">Magnesium</keyword>
<reference evidence="4" key="1">
    <citation type="submission" date="2022-06" db="EMBL/GenBank/DDBJ databases">
        <title>Natrinema sp. a new haloarchaeum isolate from saline soil.</title>
        <authorList>
            <person name="Strakova D."/>
            <person name="Galisteo C."/>
            <person name="Sanchez-Porro C."/>
            <person name="Ventosa A."/>
        </authorList>
    </citation>
    <scope>NUCLEOTIDE SEQUENCE</scope>
    <source>
        <strain evidence="4">S1CR25-10</strain>
    </source>
</reference>
<dbReference type="PANTHER" id="PTHR16222:SF24">
    <property type="entry name" value="ADP-RIBOSYLHYDROLASE ARH3"/>
    <property type="match status" value="1"/>
</dbReference>
<dbReference type="Proteomes" id="UP001154061">
    <property type="component" value="Unassembled WGS sequence"/>
</dbReference>
<dbReference type="AlphaFoldDB" id="A0A9Q4L0L3"/>
<dbReference type="SUPFAM" id="SSF101478">
    <property type="entry name" value="ADP-ribosylglycohydrolase"/>
    <property type="match status" value="1"/>
</dbReference>
<feature type="binding site" evidence="3">
    <location>
        <position position="258"/>
    </location>
    <ligand>
        <name>Mg(2+)</name>
        <dbReference type="ChEBI" id="CHEBI:18420"/>
        <label>1</label>
    </ligand>
</feature>
<dbReference type="GO" id="GO:0016787">
    <property type="term" value="F:hydrolase activity"/>
    <property type="evidence" value="ECO:0007669"/>
    <property type="project" value="UniProtKB-KW"/>
</dbReference>
<comment type="similarity">
    <text evidence="1">Belongs to the ADP-ribosylglycohydrolase family.</text>
</comment>
<feature type="binding site" evidence="3">
    <location>
        <position position="259"/>
    </location>
    <ligand>
        <name>Mg(2+)</name>
        <dbReference type="ChEBI" id="CHEBI:18420"/>
        <label>1</label>
    </ligand>
</feature>
<dbReference type="InterPro" id="IPR050792">
    <property type="entry name" value="ADP-ribosylglycohydrolase"/>
</dbReference>
<feature type="binding site" evidence="3">
    <location>
        <position position="55"/>
    </location>
    <ligand>
        <name>Mg(2+)</name>
        <dbReference type="ChEBI" id="CHEBI:18420"/>
        <label>1</label>
    </ligand>
</feature>